<reference evidence="1 2" key="1">
    <citation type="submission" date="2016-03" db="EMBL/GenBank/DDBJ databases">
        <title>Whole genome sequencing of Grifola frondosa 9006-11.</title>
        <authorList>
            <person name="Min B."/>
            <person name="Park H."/>
            <person name="Kim J.-G."/>
            <person name="Cho H."/>
            <person name="Oh Y.-L."/>
            <person name="Kong W.-S."/>
            <person name="Choi I.-G."/>
        </authorList>
    </citation>
    <scope>NUCLEOTIDE SEQUENCE [LARGE SCALE GENOMIC DNA]</scope>
    <source>
        <strain evidence="1 2">9006-11</strain>
    </source>
</reference>
<comment type="caution">
    <text evidence="1">The sequence shown here is derived from an EMBL/GenBank/DDBJ whole genome shotgun (WGS) entry which is preliminary data.</text>
</comment>
<organism evidence="1 2">
    <name type="scientific">Grifola frondosa</name>
    <name type="common">Maitake</name>
    <name type="synonym">Polyporus frondosus</name>
    <dbReference type="NCBI Taxonomy" id="5627"/>
    <lineage>
        <taxon>Eukaryota</taxon>
        <taxon>Fungi</taxon>
        <taxon>Dikarya</taxon>
        <taxon>Basidiomycota</taxon>
        <taxon>Agaricomycotina</taxon>
        <taxon>Agaricomycetes</taxon>
        <taxon>Polyporales</taxon>
        <taxon>Grifolaceae</taxon>
        <taxon>Grifola</taxon>
    </lineage>
</organism>
<evidence type="ECO:0000313" key="1">
    <source>
        <dbReference type="EMBL" id="OBZ77863.1"/>
    </source>
</evidence>
<gene>
    <name evidence="1" type="ORF">A0H81_02835</name>
</gene>
<dbReference type="AlphaFoldDB" id="A0A1C7MLZ2"/>
<protein>
    <submittedName>
        <fullName evidence="1">Uncharacterized protein</fullName>
    </submittedName>
</protein>
<accession>A0A1C7MLZ2</accession>
<dbReference type="Proteomes" id="UP000092993">
    <property type="component" value="Unassembled WGS sequence"/>
</dbReference>
<dbReference type="EMBL" id="LUGG01000002">
    <property type="protein sequence ID" value="OBZ77863.1"/>
    <property type="molecule type" value="Genomic_DNA"/>
</dbReference>
<evidence type="ECO:0000313" key="2">
    <source>
        <dbReference type="Proteomes" id="UP000092993"/>
    </source>
</evidence>
<sequence>MFPTLHEDPISFIEDALMLFHTVDEQDVMSGMRVWSGILVYVARDNLALLDFVDLGPPIQDAEDVHRVMIGALERMLELIQMDTPQQLMVARAVAGVGHWWNEHMDDARMDPVNSDEEMEPQENEWQTMRAERDEWKARPTVPPPIPHLFRISSHVWSSRLWLSV</sequence>
<proteinExistence type="predicted"/>
<name>A0A1C7MLZ2_GRIFR</name>
<keyword evidence="2" id="KW-1185">Reference proteome</keyword>